<organism evidence="1 2">
    <name type="scientific">Scleroderma citrinum Foug A</name>
    <dbReference type="NCBI Taxonomy" id="1036808"/>
    <lineage>
        <taxon>Eukaryota</taxon>
        <taxon>Fungi</taxon>
        <taxon>Dikarya</taxon>
        <taxon>Basidiomycota</taxon>
        <taxon>Agaricomycotina</taxon>
        <taxon>Agaricomycetes</taxon>
        <taxon>Agaricomycetidae</taxon>
        <taxon>Boletales</taxon>
        <taxon>Sclerodermatineae</taxon>
        <taxon>Sclerodermataceae</taxon>
        <taxon>Scleroderma</taxon>
    </lineage>
</organism>
<dbReference type="STRING" id="1036808.A0A0C3E4Z3"/>
<accession>A0A0C3E4Z3</accession>
<dbReference type="Pfam" id="PF18759">
    <property type="entry name" value="Plavaka"/>
    <property type="match status" value="1"/>
</dbReference>
<gene>
    <name evidence="1" type="ORF">SCLCIDRAFT_118149</name>
</gene>
<dbReference type="AlphaFoldDB" id="A0A0C3E4Z3"/>
<dbReference type="EMBL" id="KN822037">
    <property type="protein sequence ID" value="KIM63081.1"/>
    <property type="molecule type" value="Genomic_DNA"/>
</dbReference>
<reference evidence="2" key="2">
    <citation type="submission" date="2015-01" db="EMBL/GenBank/DDBJ databases">
        <title>Evolutionary Origins and Diversification of the Mycorrhizal Mutualists.</title>
        <authorList>
            <consortium name="DOE Joint Genome Institute"/>
            <consortium name="Mycorrhizal Genomics Consortium"/>
            <person name="Kohler A."/>
            <person name="Kuo A."/>
            <person name="Nagy L.G."/>
            <person name="Floudas D."/>
            <person name="Copeland A."/>
            <person name="Barry K.W."/>
            <person name="Cichocki N."/>
            <person name="Veneault-Fourrey C."/>
            <person name="LaButti K."/>
            <person name="Lindquist E.A."/>
            <person name="Lipzen A."/>
            <person name="Lundell T."/>
            <person name="Morin E."/>
            <person name="Murat C."/>
            <person name="Riley R."/>
            <person name="Ohm R."/>
            <person name="Sun H."/>
            <person name="Tunlid A."/>
            <person name="Henrissat B."/>
            <person name="Grigoriev I.V."/>
            <person name="Hibbett D.S."/>
            <person name="Martin F."/>
        </authorList>
    </citation>
    <scope>NUCLEOTIDE SEQUENCE [LARGE SCALE GENOMIC DNA]</scope>
    <source>
        <strain evidence="2">Foug A</strain>
    </source>
</reference>
<dbReference type="InterPro" id="IPR041078">
    <property type="entry name" value="Plavaka"/>
</dbReference>
<dbReference type="InParanoid" id="A0A0C3E4Z3"/>
<reference evidence="1 2" key="1">
    <citation type="submission" date="2014-04" db="EMBL/GenBank/DDBJ databases">
        <authorList>
            <consortium name="DOE Joint Genome Institute"/>
            <person name="Kuo A."/>
            <person name="Kohler A."/>
            <person name="Nagy L.G."/>
            <person name="Floudas D."/>
            <person name="Copeland A."/>
            <person name="Barry K.W."/>
            <person name="Cichocki N."/>
            <person name="Veneault-Fourrey C."/>
            <person name="LaButti K."/>
            <person name="Lindquist E.A."/>
            <person name="Lipzen A."/>
            <person name="Lundell T."/>
            <person name="Morin E."/>
            <person name="Murat C."/>
            <person name="Sun H."/>
            <person name="Tunlid A."/>
            <person name="Henrissat B."/>
            <person name="Grigoriev I.V."/>
            <person name="Hibbett D.S."/>
            <person name="Martin F."/>
            <person name="Nordberg H.P."/>
            <person name="Cantor M.N."/>
            <person name="Hua S.X."/>
        </authorList>
    </citation>
    <scope>NUCLEOTIDE SEQUENCE [LARGE SCALE GENOMIC DNA]</scope>
    <source>
        <strain evidence="1 2">Foug A</strain>
    </source>
</reference>
<dbReference type="HOGENOM" id="CLU_103601_1_0_1"/>
<proteinExistence type="predicted"/>
<evidence type="ECO:0000313" key="2">
    <source>
        <dbReference type="Proteomes" id="UP000053989"/>
    </source>
</evidence>
<dbReference type="Proteomes" id="UP000053989">
    <property type="component" value="Unassembled WGS sequence"/>
</dbReference>
<sequence length="146" mass="16418">MTEPAVTLCLDGHFCHIVYGLRPYITDYPEQVLLTGVMQGWCALCTAHNNNLDGGSGHQSHEHSDALRNVLDPKMLSNDYDIIHDIVPFTSDFPCTDIHELIAPDLLHQLIKGMFKDHLVTCINKYLELEHGKQHAGEIIANIDCR</sequence>
<keyword evidence="2" id="KW-1185">Reference proteome</keyword>
<evidence type="ECO:0000313" key="1">
    <source>
        <dbReference type="EMBL" id="KIM63081.1"/>
    </source>
</evidence>
<name>A0A0C3E4Z3_9AGAM</name>
<protein>
    <submittedName>
        <fullName evidence="1">Uncharacterized protein</fullName>
    </submittedName>
</protein>
<dbReference type="OrthoDB" id="3199698at2759"/>